<comment type="caution">
    <text evidence="1">The sequence shown here is derived from an EMBL/GenBank/DDBJ whole genome shotgun (WGS) entry which is preliminary data.</text>
</comment>
<dbReference type="InterPro" id="IPR008952">
    <property type="entry name" value="Tetraspanin_EC2_sf"/>
</dbReference>
<sequence>MFYQETQSNNALHKFALIFNRFVFCACCFSWVSVDLEKLFSKLVEEYDERRLLVEENTKYLNYVQYKLVCCGKNSVEDFQKQKPMLSCGSEPHERQGCLPVTKSAMQAGLFRMAALGFSKALLQVFVTIVAYMDICWM</sequence>
<name>A0A3R7CQN8_CLOSI</name>
<protein>
    <submittedName>
        <fullName evidence="1">Uncharacterized protein</fullName>
    </submittedName>
</protein>
<organism evidence="1 2">
    <name type="scientific">Clonorchis sinensis</name>
    <name type="common">Chinese liver fluke</name>
    <dbReference type="NCBI Taxonomy" id="79923"/>
    <lineage>
        <taxon>Eukaryota</taxon>
        <taxon>Metazoa</taxon>
        <taxon>Spiralia</taxon>
        <taxon>Lophotrochozoa</taxon>
        <taxon>Platyhelminthes</taxon>
        <taxon>Trematoda</taxon>
        <taxon>Digenea</taxon>
        <taxon>Opisthorchiida</taxon>
        <taxon>Opisthorchiata</taxon>
        <taxon>Opisthorchiidae</taxon>
        <taxon>Clonorchis</taxon>
    </lineage>
</organism>
<reference evidence="1 2" key="1">
    <citation type="journal article" date="2018" name="Biotechnol. Adv.">
        <title>Improved genomic resources and new bioinformatic workflow for the carcinogenic parasite Clonorchis sinensis: Biotechnological implications.</title>
        <authorList>
            <person name="Wang D."/>
            <person name="Korhonen P.K."/>
            <person name="Gasser R.B."/>
            <person name="Young N.D."/>
        </authorList>
    </citation>
    <scope>NUCLEOTIDE SEQUENCE [LARGE SCALE GENOMIC DNA]</scope>
    <source>
        <strain evidence="1">Cs-k2</strain>
    </source>
</reference>
<accession>A0A3R7CQN8</accession>
<dbReference type="InParanoid" id="A0A3R7CQN8"/>
<reference evidence="1 2" key="2">
    <citation type="journal article" date="2021" name="Genomics">
        <title>High-quality reference genome for Clonorchis sinensis.</title>
        <authorList>
            <person name="Young N.D."/>
            <person name="Stroehlein A.J."/>
            <person name="Kinkar L."/>
            <person name="Wang T."/>
            <person name="Sohn W.M."/>
            <person name="Chang B.C.H."/>
            <person name="Kaur P."/>
            <person name="Weisz D."/>
            <person name="Dudchenko O."/>
            <person name="Aiden E.L."/>
            <person name="Korhonen P.K."/>
            <person name="Gasser R.B."/>
        </authorList>
    </citation>
    <scope>NUCLEOTIDE SEQUENCE [LARGE SCALE GENOMIC DNA]</scope>
    <source>
        <strain evidence="1">Cs-k2</strain>
    </source>
</reference>
<gene>
    <name evidence="1" type="ORF">CSKR_105106</name>
</gene>
<dbReference type="STRING" id="79923.A0A3R7CQN8"/>
<dbReference type="Gene3D" id="1.10.1450.10">
    <property type="entry name" value="Tetraspanin"/>
    <property type="match status" value="1"/>
</dbReference>
<dbReference type="EMBL" id="NIRI02000042">
    <property type="protein sequence ID" value="KAG5450446.1"/>
    <property type="molecule type" value="Genomic_DNA"/>
</dbReference>
<dbReference type="AlphaFoldDB" id="A0A3R7CQN8"/>
<dbReference type="OrthoDB" id="6134317at2759"/>
<evidence type="ECO:0000313" key="1">
    <source>
        <dbReference type="EMBL" id="KAG5450446.1"/>
    </source>
</evidence>
<dbReference type="SUPFAM" id="SSF48652">
    <property type="entry name" value="Tetraspanin"/>
    <property type="match status" value="1"/>
</dbReference>
<proteinExistence type="predicted"/>
<dbReference type="Proteomes" id="UP000286415">
    <property type="component" value="Unassembled WGS sequence"/>
</dbReference>
<dbReference type="GO" id="GO:0016020">
    <property type="term" value="C:membrane"/>
    <property type="evidence" value="ECO:0007669"/>
    <property type="project" value="InterPro"/>
</dbReference>
<keyword evidence="2" id="KW-1185">Reference proteome</keyword>
<evidence type="ECO:0000313" key="2">
    <source>
        <dbReference type="Proteomes" id="UP000286415"/>
    </source>
</evidence>